<organism evidence="1 2">
    <name type="scientific">Candidatus Woesebacteria bacterium GW2011_GWA2_44_33</name>
    <dbReference type="NCBI Taxonomy" id="1618564"/>
    <lineage>
        <taxon>Bacteria</taxon>
        <taxon>Candidatus Woeseibacteriota</taxon>
    </lineage>
</organism>
<name>A0A0G1J3J4_9BACT</name>
<comment type="caution">
    <text evidence="1">The sequence shown here is derived from an EMBL/GenBank/DDBJ whole genome shotgun (WGS) entry which is preliminary data.</text>
</comment>
<proteinExistence type="predicted"/>
<reference evidence="1 2" key="1">
    <citation type="journal article" date="2015" name="Nature">
        <title>rRNA introns, odd ribosomes, and small enigmatic genomes across a large radiation of phyla.</title>
        <authorList>
            <person name="Brown C.T."/>
            <person name="Hug L.A."/>
            <person name="Thomas B.C."/>
            <person name="Sharon I."/>
            <person name="Castelle C.J."/>
            <person name="Singh A."/>
            <person name="Wilkins M.J."/>
            <person name="Williams K.H."/>
            <person name="Banfield J.F."/>
        </authorList>
    </citation>
    <scope>NUCLEOTIDE SEQUENCE [LARGE SCALE GENOMIC DNA]</scope>
</reference>
<dbReference type="Proteomes" id="UP000034826">
    <property type="component" value="Unassembled WGS sequence"/>
</dbReference>
<dbReference type="EMBL" id="LCIY01000032">
    <property type="protein sequence ID" value="KKT65928.1"/>
    <property type="molecule type" value="Genomic_DNA"/>
</dbReference>
<protein>
    <submittedName>
        <fullName evidence="1">Uncharacterized protein</fullName>
    </submittedName>
</protein>
<evidence type="ECO:0000313" key="2">
    <source>
        <dbReference type="Proteomes" id="UP000034826"/>
    </source>
</evidence>
<gene>
    <name evidence="1" type="ORF">UW60_C0032G0010</name>
</gene>
<dbReference type="AlphaFoldDB" id="A0A0G1J3J4"/>
<accession>A0A0G1J3J4</accession>
<evidence type="ECO:0000313" key="1">
    <source>
        <dbReference type="EMBL" id="KKT65928.1"/>
    </source>
</evidence>
<sequence>MSCCPDHKEKKVKENEKKPENWFERFLYDIGKKDAQKENNKKCH</sequence>